<protein>
    <submittedName>
        <fullName evidence="6">Oxidoreductase</fullName>
    </submittedName>
</protein>
<dbReference type="InterPro" id="IPR036188">
    <property type="entry name" value="FAD/NAD-bd_sf"/>
</dbReference>
<evidence type="ECO:0000256" key="2">
    <source>
        <dbReference type="ARBA" id="ARBA00009410"/>
    </source>
</evidence>
<keyword evidence="4" id="KW-0560">Oxidoreductase</keyword>
<dbReference type="Gene3D" id="3.30.9.10">
    <property type="entry name" value="D-Amino Acid Oxidase, subunit A, domain 2"/>
    <property type="match status" value="1"/>
</dbReference>
<dbReference type="RefSeq" id="WP_147054899.1">
    <property type="nucleotide sequence ID" value="NZ_BJYL01000004.1"/>
</dbReference>
<dbReference type="EMBL" id="BJYL01000004">
    <property type="protein sequence ID" value="GEN81929.1"/>
    <property type="molecule type" value="Genomic_DNA"/>
</dbReference>
<evidence type="ECO:0000313" key="6">
    <source>
        <dbReference type="EMBL" id="GEN81929.1"/>
    </source>
</evidence>
<name>A0A511Z3A7_9BACL</name>
<dbReference type="OrthoDB" id="9805337at2"/>
<proteinExistence type="inferred from homology"/>
<organism evidence="6 7">
    <name type="scientific">Sporosarcina luteola</name>
    <dbReference type="NCBI Taxonomy" id="582850"/>
    <lineage>
        <taxon>Bacteria</taxon>
        <taxon>Bacillati</taxon>
        <taxon>Bacillota</taxon>
        <taxon>Bacilli</taxon>
        <taxon>Bacillales</taxon>
        <taxon>Caryophanaceae</taxon>
        <taxon>Sporosarcina</taxon>
    </lineage>
</organism>
<dbReference type="GO" id="GO:0016491">
    <property type="term" value="F:oxidoreductase activity"/>
    <property type="evidence" value="ECO:0007669"/>
    <property type="project" value="UniProtKB-KW"/>
</dbReference>
<comment type="caution">
    <text evidence="6">The sequence shown here is derived from an EMBL/GenBank/DDBJ whole genome shotgun (WGS) entry which is preliminary data.</text>
</comment>
<reference evidence="6 7" key="1">
    <citation type="submission" date="2019-07" db="EMBL/GenBank/DDBJ databases">
        <title>Whole genome shotgun sequence of Sporosarcina luteola NBRC 105378.</title>
        <authorList>
            <person name="Hosoyama A."/>
            <person name="Uohara A."/>
            <person name="Ohji S."/>
            <person name="Ichikawa N."/>
        </authorList>
    </citation>
    <scope>NUCLEOTIDE SEQUENCE [LARGE SCALE GENOMIC DNA]</scope>
    <source>
        <strain evidence="6 7">NBRC 105378</strain>
    </source>
</reference>
<evidence type="ECO:0000313" key="7">
    <source>
        <dbReference type="Proteomes" id="UP000321901"/>
    </source>
</evidence>
<dbReference type="Pfam" id="PF01266">
    <property type="entry name" value="DAO"/>
    <property type="match status" value="1"/>
</dbReference>
<evidence type="ECO:0000259" key="5">
    <source>
        <dbReference type="Pfam" id="PF01266"/>
    </source>
</evidence>
<accession>A0A511Z3A7</accession>
<comment type="cofactor">
    <cofactor evidence="1">
        <name>FAD</name>
        <dbReference type="ChEBI" id="CHEBI:57692"/>
    </cofactor>
</comment>
<gene>
    <name evidence="6" type="ORF">SLU01_02410</name>
</gene>
<keyword evidence="3" id="KW-0285">Flavoprotein</keyword>
<evidence type="ECO:0000256" key="1">
    <source>
        <dbReference type="ARBA" id="ARBA00001974"/>
    </source>
</evidence>
<keyword evidence="7" id="KW-1185">Reference proteome</keyword>
<dbReference type="SUPFAM" id="SSF51905">
    <property type="entry name" value="FAD/NAD(P)-binding domain"/>
    <property type="match status" value="1"/>
</dbReference>
<dbReference type="AlphaFoldDB" id="A0A511Z3A7"/>
<dbReference type="Proteomes" id="UP000321901">
    <property type="component" value="Unassembled WGS sequence"/>
</dbReference>
<dbReference type="PANTHER" id="PTHR13847:SF286">
    <property type="entry name" value="D-AMINO ACID DEHYDROGENASE"/>
    <property type="match status" value="1"/>
</dbReference>
<evidence type="ECO:0000256" key="4">
    <source>
        <dbReference type="ARBA" id="ARBA00023002"/>
    </source>
</evidence>
<dbReference type="SUPFAM" id="SSF54373">
    <property type="entry name" value="FAD-linked reductases, C-terminal domain"/>
    <property type="match status" value="1"/>
</dbReference>
<dbReference type="PANTHER" id="PTHR13847">
    <property type="entry name" value="SARCOSINE DEHYDROGENASE-RELATED"/>
    <property type="match status" value="1"/>
</dbReference>
<sequence length="372" mass="39956">MGKVIIIGGGILGASTAFHLAKGGKDVLLIDRKEKGQATDAAAGIICPWISQRRNKAWYALAKGGAAYYADLIEQLKEEGETETGYRKVGAISLHKEALKLEKMEERTLERRLDAPEIGKVLRLDANETKAAFPPLSADFSSVHVEGAARVDGRALRDALLRAAKKNGAVVKYGSAKLSVHGEKVDGVTVDDKFHHASKVIITAGAWAGELLKPLGLDPQVTGQKAQIIHLKLGQKTSDWPVVMPPTDQYILAFDEGKIVIGATHEDDEKLELNPTAGGMHEVFQKALEVAPGLNEAMFDEVRVGVRPFTPGFLPVIGEVPGHPQLLFANGLGASGLTVGPFLGKQLANMALDKEVEIDLSLYPVEKAFKPL</sequence>
<feature type="domain" description="FAD dependent oxidoreductase" evidence="5">
    <location>
        <begin position="3"/>
        <end position="350"/>
    </location>
</feature>
<evidence type="ECO:0000256" key="3">
    <source>
        <dbReference type="ARBA" id="ARBA00022630"/>
    </source>
</evidence>
<dbReference type="Gene3D" id="3.50.50.60">
    <property type="entry name" value="FAD/NAD(P)-binding domain"/>
    <property type="match status" value="1"/>
</dbReference>
<dbReference type="GO" id="GO:0005737">
    <property type="term" value="C:cytoplasm"/>
    <property type="evidence" value="ECO:0007669"/>
    <property type="project" value="TreeGrafter"/>
</dbReference>
<comment type="similarity">
    <text evidence="2">Belongs to the DadA oxidoreductase family.</text>
</comment>
<dbReference type="InterPro" id="IPR006076">
    <property type="entry name" value="FAD-dep_OxRdtase"/>
</dbReference>